<keyword evidence="1" id="KW-0812">Transmembrane</keyword>
<dbReference type="AlphaFoldDB" id="A0AA39PCR1"/>
<keyword evidence="1" id="KW-0472">Membrane</keyword>
<feature type="transmembrane region" description="Helical" evidence="1">
    <location>
        <begin position="23"/>
        <end position="52"/>
    </location>
</feature>
<evidence type="ECO:0000256" key="1">
    <source>
        <dbReference type="SAM" id="Phobius"/>
    </source>
</evidence>
<gene>
    <name evidence="2" type="ORF">EDD18DRAFT_1468221</name>
</gene>
<proteinExistence type="predicted"/>
<evidence type="ECO:0000313" key="2">
    <source>
        <dbReference type="EMBL" id="KAK0481219.1"/>
    </source>
</evidence>
<dbReference type="EMBL" id="JAUEPU010000073">
    <property type="protein sequence ID" value="KAK0481219.1"/>
    <property type="molecule type" value="Genomic_DNA"/>
</dbReference>
<comment type="caution">
    <text evidence="2">The sequence shown here is derived from an EMBL/GenBank/DDBJ whole genome shotgun (WGS) entry which is preliminary data.</text>
</comment>
<keyword evidence="1" id="KW-1133">Transmembrane helix</keyword>
<sequence>MQIFVIESILVLRIWAIMGKRRWILWTFFGLLVCSTTTSIVLSIHFSASIVLSEYSLMIMST</sequence>
<evidence type="ECO:0000313" key="3">
    <source>
        <dbReference type="Proteomes" id="UP001175228"/>
    </source>
</evidence>
<name>A0AA39PCR1_9AGAR</name>
<dbReference type="Proteomes" id="UP001175228">
    <property type="component" value="Unassembled WGS sequence"/>
</dbReference>
<reference evidence="2" key="1">
    <citation type="submission" date="2023-06" db="EMBL/GenBank/DDBJ databases">
        <authorList>
            <consortium name="Lawrence Berkeley National Laboratory"/>
            <person name="Ahrendt S."/>
            <person name="Sahu N."/>
            <person name="Indic B."/>
            <person name="Wong-Bajracharya J."/>
            <person name="Merenyi Z."/>
            <person name="Ke H.-M."/>
            <person name="Monk M."/>
            <person name="Kocsube S."/>
            <person name="Drula E."/>
            <person name="Lipzen A."/>
            <person name="Balint B."/>
            <person name="Henrissat B."/>
            <person name="Andreopoulos B."/>
            <person name="Martin F.M."/>
            <person name="Harder C.B."/>
            <person name="Rigling D."/>
            <person name="Ford K.L."/>
            <person name="Foster G.D."/>
            <person name="Pangilinan J."/>
            <person name="Papanicolaou A."/>
            <person name="Barry K."/>
            <person name="LaButti K."/>
            <person name="Viragh M."/>
            <person name="Koriabine M."/>
            <person name="Yan M."/>
            <person name="Riley R."/>
            <person name="Champramary S."/>
            <person name="Plett K.L."/>
            <person name="Tsai I.J."/>
            <person name="Slot J."/>
            <person name="Sipos G."/>
            <person name="Plett J."/>
            <person name="Nagy L.G."/>
            <person name="Grigoriev I.V."/>
        </authorList>
    </citation>
    <scope>NUCLEOTIDE SEQUENCE</scope>
    <source>
        <strain evidence="2">HWK02</strain>
    </source>
</reference>
<accession>A0AA39PCR1</accession>
<organism evidence="2 3">
    <name type="scientific">Armillaria luteobubalina</name>
    <dbReference type="NCBI Taxonomy" id="153913"/>
    <lineage>
        <taxon>Eukaryota</taxon>
        <taxon>Fungi</taxon>
        <taxon>Dikarya</taxon>
        <taxon>Basidiomycota</taxon>
        <taxon>Agaricomycotina</taxon>
        <taxon>Agaricomycetes</taxon>
        <taxon>Agaricomycetidae</taxon>
        <taxon>Agaricales</taxon>
        <taxon>Marasmiineae</taxon>
        <taxon>Physalacriaceae</taxon>
        <taxon>Armillaria</taxon>
    </lineage>
</organism>
<keyword evidence="3" id="KW-1185">Reference proteome</keyword>
<protein>
    <submittedName>
        <fullName evidence="2">Uncharacterized protein</fullName>
    </submittedName>
</protein>